<dbReference type="PROSITE" id="PS50203">
    <property type="entry name" value="CALPAIN_CAT"/>
    <property type="match status" value="1"/>
</dbReference>
<feature type="non-terminal residue" evidence="8">
    <location>
        <position position="1"/>
    </location>
</feature>
<keyword evidence="9" id="KW-1185">Reference proteome</keyword>
<evidence type="ECO:0000256" key="3">
    <source>
        <dbReference type="ARBA" id="ARBA00022801"/>
    </source>
</evidence>
<keyword evidence="4" id="KW-0788">Thiol protease</keyword>
<sequence length="84" mass="9304">LEDLTGGVSTGYATSEILDTDRLWKEDFLNVNRSVLLGCGRTGLGKTKGLLDKHAYSILDATEYQGTKLVKIRNPWGKMEWSNG</sequence>
<feature type="domain" description="Calpain catalytic" evidence="7">
    <location>
        <begin position="1"/>
        <end position="84"/>
    </location>
</feature>
<proteinExistence type="inferred from homology"/>
<dbReference type="GO" id="GO:0006508">
    <property type="term" value="P:proteolysis"/>
    <property type="evidence" value="ECO:0007669"/>
    <property type="project" value="UniProtKB-KW"/>
</dbReference>
<accession>A0A9N9P0E3</accession>
<dbReference type="InterPro" id="IPR001300">
    <property type="entry name" value="Peptidase_C2_calpain_cat"/>
</dbReference>
<feature type="non-terminal residue" evidence="8">
    <location>
        <position position="84"/>
    </location>
</feature>
<feature type="active site" evidence="5">
    <location>
        <position position="54"/>
    </location>
</feature>
<evidence type="ECO:0000313" key="8">
    <source>
        <dbReference type="EMBL" id="CAG8772995.1"/>
    </source>
</evidence>
<dbReference type="PANTHER" id="PTHR10183">
    <property type="entry name" value="CALPAIN"/>
    <property type="match status" value="1"/>
</dbReference>
<reference evidence="8" key="1">
    <citation type="submission" date="2021-06" db="EMBL/GenBank/DDBJ databases">
        <authorList>
            <person name="Kallberg Y."/>
            <person name="Tangrot J."/>
            <person name="Rosling A."/>
        </authorList>
    </citation>
    <scope>NUCLEOTIDE SEQUENCE</scope>
    <source>
        <strain evidence="8">FL130A</strain>
    </source>
</reference>
<feature type="active site" evidence="5">
    <location>
        <position position="74"/>
    </location>
</feature>
<keyword evidence="3" id="KW-0378">Hydrolase</keyword>
<dbReference type="PANTHER" id="PTHR10183:SF379">
    <property type="entry name" value="CALPAIN-5"/>
    <property type="match status" value="1"/>
</dbReference>
<evidence type="ECO:0000259" key="7">
    <source>
        <dbReference type="PROSITE" id="PS50203"/>
    </source>
</evidence>
<dbReference type="GO" id="GO:0004198">
    <property type="term" value="F:calcium-dependent cysteine-type endopeptidase activity"/>
    <property type="evidence" value="ECO:0007669"/>
    <property type="project" value="InterPro"/>
</dbReference>
<comment type="similarity">
    <text evidence="1">Belongs to the peptidase C2 family.</text>
</comment>
<comment type="caution">
    <text evidence="8">The sequence shown here is derived from an EMBL/GenBank/DDBJ whole genome shotgun (WGS) entry which is preliminary data.</text>
</comment>
<dbReference type="Gene3D" id="3.90.70.10">
    <property type="entry name" value="Cysteine proteinases"/>
    <property type="match status" value="1"/>
</dbReference>
<gene>
    <name evidence="8" type="ORF">ALEPTO_LOCUS14249</name>
</gene>
<organism evidence="8 9">
    <name type="scientific">Ambispora leptoticha</name>
    <dbReference type="NCBI Taxonomy" id="144679"/>
    <lineage>
        <taxon>Eukaryota</taxon>
        <taxon>Fungi</taxon>
        <taxon>Fungi incertae sedis</taxon>
        <taxon>Mucoromycota</taxon>
        <taxon>Glomeromycotina</taxon>
        <taxon>Glomeromycetes</taxon>
        <taxon>Archaeosporales</taxon>
        <taxon>Ambisporaceae</taxon>
        <taxon>Ambispora</taxon>
    </lineage>
</organism>
<evidence type="ECO:0000313" key="9">
    <source>
        <dbReference type="Proteomes" id="UP000789508"/>
    </source>
</evidence>
<dbReference type="InterPro" id="IPR038765">
    <property type="entry name" value="Papain-like_cys_pep_sf"/>
</dbReference>
<evidence type="ECO:0000256" key="6">
    <source>
        <dbReference type="PROSITE-ProRule" id="PRU00239"/>
    </source>
</evidence>
<dbReference type="EMBL" id="CAJVPS010053715">
    <property type="protein sequence ID" value="CAG8772995.1"/>
    <property type="molecule type" value="Genomic_DNA"/>
</dbReference>
<dbReference type="AlphaFoldDB" id="A0A9N9P0E3"/>
<dbReference type="InterPro" id="IPR022684">
    <property type="entry name" value="Calpain_cysteine_protease"/>
</dbReference>
<evidence type="ECO:0000256" key="1">
    <source>
        <dbReference type="ARBA" id="ARBA00007623"/>
    </source>
</evidence>
<dbReference type="Pfam" id="PF00648">
    <property type="entry name" value="Peptidase_C2"/>
    <property type="match status" value="1"/>
</dbReference>
<dbReference type="Proteomes" id="UP000789508">
    <property type="component" value="Unassembled WGS sequence"/>
</dbReference>
<dbReference type="SUPFAM" id="SSF54001">
    <property type="entry name" value="Cysteine proteinases"/>
    <property type="match status" value="1"/>
</dbReference>
<evidence type="ECO:0000256" key="5">
    <source>
        <dbReference type="PIRSR" id="PIRSR622684-1"/>
    </source>
</evidence>
<comment type="caution">
    <text evidence="6">Lacks conserved residue(s) required for the propagation of feature annotation.</text>
</comment>
<keyword evidence="2" id="KW-0645">Protease</keyword>
<evidence type="ECO:0000256" key="2">
    <source>
        <dbReference type="ARBA" id="ARBA00022670"/>
    </source>
</evidence>
<evidence type="ECO:0000256" key="4">
    <source>
        <dbReference type="ARBA" id="ARBA00022807"/>
    </source>
</evidence>
<name>A0A9N9P0E3_9GLOM</name>
<protein>
    <submittedName>
        <fullName evidence="8">7169_t:CDS:1</fullName>
    </submittedName>
</protein>
<dbReference type="OrthoDB" id="2418695at2759"/>